<keyword evidence="1" id="KW-0472">Membrane</keyword>
<evidence type="ECO:0000313" key="2">
    <source>
        <dbReference type="EMBL" id="CAI9534746.1"/>
    </source>
</evidence>
<proteinExistence type="predicted"/>
<keyword evidence="1" id="KW-0812">Transmembrane</keyword>
<gene>
    <name evidence="2" type="ORF">SPARVUS_LOCUS697889</name>
</gene>
<keyword evidence="1" id="KW-1133">Transmembrane helix</keyword>
<keyword evidence="3" id="KW-1185">Reference proteome</keyword>
<feature type="non-terminal residue" evidence="2">
    <location>
        <position position="1"/>
    </location>
</feature>
<reference evidence="2" key="1">
    <citation type="submission" date="2023-05" db="EMBL/GenBank/DDBJ databases">
        <authorList>
            <person name="Stuckert A."/>
        </authorList>
    </citation>
    <scope>NUCLEOTIDE SEQUENCE</scope>
</reference>
<feature type="transmembrane region" description="Helical" evidence="1">
    <location>
        <begin position="23"/>
        <end position="45"/>
    </location>
</feature>
<accession>A0ABN9AFH0</accession>
<name>A0ABN9AFH0_9NEOB</name>
<comment type="caution">
    <text evidence="2">The sequence shown here is derived from an EMBL/GenBank/DDBJ whole genome shotgun (WGS) entry which is preliminary data.</text>
</comment>
<dbReference type="Proteomes" id="UP001162483">
    <property type="component" value="Unassembled WGS sequence"/>
</dbReference>
<organism evidence="2 3">
    <name type="scientific">Staurois parvus</name>
    <dbReference type="NCBI Taxonomy" id="386267"/>
    <lineage>
        <taxon>Eukaryota</taxon>
        <taxon>Metazoa</taxon>
        <taxon>Chordata</taxon>
        <taxon>Craniata</taxon>
        <taxon>Vertebrata</taxon>
        <taxon>Euteleostomi</taxon>
        <taxon>Amphibia</taxon>
        <taxon>Batrachia</taxon>
        <taxon>Anura</taxon>
        <taxon>Neobatrachia</taxon>
        <taxon>Ranoidea</taxon>
        <taxon>Ranidae</taxon>
        <taxon>Staurois</taxon>
    </lineage>
</organism>
<dbReference type="EMBL" id="CATNWA010000225">
    <property type="protein sequence ID" value="CAI9534746.1"/>
    <property type="molecule type" value="Genomic_DNA"/>
</dbReference>
<evidence type="ECO:0000313" key="3">
    <source>
        <dbReference type="Proteomes" id="UP001162483"/>
    </source>
</evidence>
<protein>
    <submittedName>
        <fullName evidence="2">Uncharacterized protein</fullName>
    </submittedName>
</protein>
<evidence type="ECO:0000256" key="1">
    <source>
        <dbReference type="SAM" id="Phobius"/>
    </source>
</evidence>
<sequence>TQKTCIQQLILSAFQTQSGKSHLYAFEIFFLTLPVPNALQSLFFIMKSACKAFSRYSAGQNTVHRMFLPSLSHIVMNNSHLRPSHPWKQKIC</sequence>